<evidence type="ECO:0000313" key="2">
    <source>
        <dbReference type="EMBL" id="KUM25858.1"/>
    </source>
</evidence>
<evidence type="ECO:0000313" key="3">
    <source>
        <dbReference type="Proteomes" id="UP000053176"/>
    </source>
</evidence>
<dbReference type="EMBL" id="LPWA01000112">
    <property type="protein sequence ID" value="KUM25858.1"/>
    <property type="molecule type" value="Genomic_DNA"/>
</dbReference>
<gene>
    <name evidence="2" type="ORF">AU467_24455</name>
</gene>
<accession>A0A101KRY1</accession>
<dbReference type="InterPro" id="IPR054288">
    <property type="entry name" value="DUF7024"/>
</dbReference>
<comment type="caution">
    <text evidence="2">The sequence shown here is derived from an EMBL/GenBank/DDBJ whole genome shotgun (WGS) entry which is preliminary data.</text>
</comment>
<feature type="domain" description="DUF7024" evidence="1">
    <location>
        <begin position="72"/>
        <end position="201"/>
    </location>
</feature>
<proteinExistence type="predicted"/>
<organism evidence="2 3">
    <name type="scientific">Rhizobium loti</name>
    <name type="common">Mesorhizobium loti</name>
    <dbReference type="NCBI Taxonomy" id="381"/>
    <lineage>
        <taxon>Bacteria</taxon>
        <taxon>Pseudomonadati</taxon>
        <taxon>Pseudomonadota</taxon>
        <taxon>Alphaproteobacteria</taxon>
        <taxon>Hyphomicrobiales</taxon>
        <taxon>Phyllobacteriaceae</taxon>
        <taxon>Mesorhizobium</taxon>
    </lineage>
</organism>
<protein>
    <recommendedName>
        <fullName evidence="1">DUF7024 domain-containing protein</fullName>
    </recommendedName>
</protein>
<reference evidence="2 3" key="1">
    <citation type="submission" date="2015-12" db="EMBL/GenBank/DDBJ databases">
        <title>Draft genome sequence of Mesorhizobium sp. UFLA 01-765, a multitolerant efficient symbiont and plant-growth promoting strain isolated from Zn-mining soil using Leucaena leucocephala as a trap plant.</title>
        <authorList>
            <person name="Rangel W.M."/>
            <person name="Thijs S."/>
            <person name="Longatti S.M."/>
            <person name="Moreira F.M."/>
            <person name="Weyens N."/>
            <person name="Vangronsveld J."/>
            <person name="Van Hamme J.D."/>
            <person name="Bottos E.M."/>
            <person name="Rineau F."/>
        </authorList>
    </citation>
    <scope>NUCLEOTIDE SEQUENCE [LARGE SCALE GENOMIC DNA]</scope>
    <source>
        <strain evidence="2 3">UFLA 01-765</strain>
    </source>
</reference>
<dbReference type="AlphaFoldDB" id="A0A101KRY1"/>
<dbReference type="Proteomes" id="UP000053176">
    <property type="component" value="Unassembled WGS sequence"/>
</dbReference>
<dbReference type="Pfam" id="PF22895">
    <property type="entry name" value="DUF7024"/>
    <property type="match status" value="1"/>
</dbReference>
<name>A0A101KRY1_RHILI</name>
<sequence length="204" mass="21910">MGSNLAGLFRSLFYVDNPQASIVEIPAGSPADLSKIPGDKEWLLLIGDHAPPPDSHFKLVLNDFSLFRIGNSRKIDFTKKSWPGILAGVQGLSSAEAWGTWSDGPTVTLEFVTPLPKKFVLHLTARAFGPNVGRNVAVQAGTESAEIVLSDSPREIAIPFRISGAPTSISISVPSPISPKELGLSEDSRKLGIAFHQLSVEEIR</sequence>
<evidence type="ECO:0000259" key="1">
    <source>
        <dbReference type="Pfam" id="PF22895"/>
    </source>
</evidence>